<evidence type="ECO:0000313" key="1">
    <source>
        <dbReference type="EMBL" id="KAF2499094.1"/>
    </source>
</evidence>
<evidence type="ECO:0000313" key="2">
    <source>
        <dbReference type="Proteomes" id="UP000799750"/>
    </source>
</evidence>
<reference evidence="1" key="1">
    <citation type="journal article" date="2020" name="Stud. Mycol.">
        <title>101 Dothideomycetes genomes: a test case for predicting lifestyles and emergence of pathogens.</title>
        <authorList>
            <person name="Haridas S."/>
            <person name="Albert R."/>
            <person name="Binder M."/>
            <person name="Bloem J."/>
            <person name="Labutti K."/>
            <person name="Salamov A."/>
            <person name="Andreopoulos B."/>
            <person name="Baker S."/>
            <person name="Barry K."/>
            <person name="Bills G."/>
            <person name="Bluhm B."/>
            <person name="Cannon C."/>
            <person name="Castanera R."/>
            <person name="Culley D."/>
            <person name="Daum C."/>
            <person name="Ezra D."/>
            <person name="Gonzalez J."/>
            <person name="Henrissat B."/>
            <person name="Kuo A."/>
            <person name="Liang C."/>
            <person name="Lipzen A."/>
            <person name="Lutzoni F."/>
            <person name="Magnuson J."/>
            <person name="Mondo S."/>
            <person name="Nolan M."/>
            <person name="Ohm R."/>
            <person name="Pangilinan J."/>
            <person name="Park H.-J."/>
            <person name="Ramirez L."/>
            <person name="Alfaro M."/>
            <person name="Sun H."/>
            <person name="Tritt A."/>
            <person name="Yoshinaga Y."/>
            <person name="Zwiers L.-H."/>
            <person name="Turgeon B."/>
            <person name="Goodwin S."/>
            <person name="Spatafora J."/>
            <person name="Crous P."/>
            <person name="Grigoriev I."/>
        </authorList>
    </citation>
    <scope>NUCLEOTIDE SEQUENCE</scope>
    <source>
        <strain evidence="1">CBS 269.34</strain>
    </source>
</reference>
<dbReference type="Proteomes" id="UP000799750">
    <property type="component" value="Unassembled WGS sequence"/>
</dbReference>
<dbReference type="EMBL" id="MU004184">
    <property type="protein sequence ID" value="KAF2499094.1"/>
    <property type="molecule type" value="Genomic_DNA"/>
</dbReference>
<sequence>MASSPLCYVPGHGPFDNFANANVVIFRHDHPIHHECGPGDCDKSGSGHCEKSGFNGYDKSVSRGYDTSSLSGFAGHQTSICGFDAGVASNPSNDFTGFATYGGEESEFSTLRPAEAASRASSIRERVIEAQLRLSSAAQLVERIPSPKLYRYPRRVHPHNLLHPSKTSHPKHTETWHRHPNHADFLIAGLWKAAPRLIPILRYGADDSTHLSGRTDAVGKFLNS</sequence>
<name>A0A6A6R463_9PEZI</name>
<dbReference type="AlphaFoldDB" id="A0A6A6R463"/>
<proteinExistence type="predicted"/>
<organism evidence="1 2">
    <name type="scientific">Lophium mytilinum</name>
    <dbReference type="NCBI Taxonomy" id="390894"/>
    <lineage>
        <taxon>Eukaryota</taxon>
        <taxon>Fungi</taxon>
        <taxon>Dikarya</taxon>
        <taxon>Ascomycota</taxon>
        <taxon>Pezizomycotina</taxon>
        <taxon>Dothideomycetes</taxon>
        <taxon>Pleosporomycetidae</taxon>
        <taxon>Mytilinidiales</taxon>
        <taxon>Mytilinidiaceae</taxon>
        <taxon>Lophium</taxon>
    </lineage>
</organism>
<keyword evidence="2" id="KW-1185">Reference proteome</keyword>
<protein>
    <submittedName>
        <fullName evidence="1">Uncharacterized protein</fullName>
    </submittedName>
</protein>
<gene>
    <name evidence="1" type="ORF">BU16DRAFT_557427</name>
</gene>
<accession>A0A6A6R463</accession>